<dbReference type="Pfam" id="PF16325">
    <property type="entry name" value="Peptidase_U32_C"/>
    <property type="match status" value="1"/>
</dbReference>
<dbReference type="SUPFAM" id="SSF51395">
    <property type="entry name" value="FMN-linked oxidoreductases"/>
    <property type="match status" value="1"/>
</dbReference>
<comment type="similarity">
    <text evidence="3">Belongs to the peptidase U32 family.</text>
</comment>
<evidence type="ECO:0000256" key="1">
    <source>
        <dbReference type="ARBA" id="ARBA00022670"/>
    </source>
</evidence>
<dbReference type="PANTHER" id="PTHR30217:SF6">
    <property type="entry name" value="TRNA HYDROXYLATION PROTEIN P"/>
    <property type="match status" value="1"/>
</dbReference>
<evidence type="ECO:0000313" key="5">
    <source>
        <dbReference type="EMBL" id="MCI5756102.1"/>
    </source>
</evidence>
<reference evidence="5 6" key="1">
    <citation type="submission" date="2022-03" db="EMBL/GenBank/DDBJ databases">
        <title>Metagenome-assembled genomes from swine fecal metagenomes.</title>
        <authorList>
            <person name="Holman D.B."/>
            <person name="Kommadath A."/>
        </authorList>
    </citation>
    <scope>NUCLEOTIDE SEQUENCE [LARGE SCALE GENOMIC DNA]</scope>
    <source>
        <strain evidence="5">SUG147</strain>
    </source>
</reference>
<dbReference type="InterPro" id="IPR001539">
    <property type="entry name" value="Peptidase_U32"/>
</dbReference>
<dbReference type="InterPro" id="IPR032525">
    <property type="entry name" value="Peptidase_U32_C"/>
</dbReference>
<accession>A0AAE3FHK2</accession>
<dbReference type="Pfam" id="PF01136">
    <property type="entry name" value="Peptidase_U32"/>
    <property type="match status" value="1"/>
</dbReference>
<dbReference type="GO" id="GO:0008233">
    <property type="term" value="F:peptidase activity"/>
    <property type="evidence" value="ECO:0007669"/>
    <property type="project" value="UniProtKB-KW"/>
</dbReference>
<proteinExistence type="inferred from homology"/>
<keyword evidence="2" id="KW-0378">Hydrolase</keyword>
<evidence type="ECO:0000313" key="6">
    <source>
        <dbReference type="Proteomes" id="UP001139365"/>
    </source>
</evidence>
<name>A0AAE3FHK2_9BACT</name>
<evidence type="ECO:0000259" key="4">
    <source>
        <dbReference type="Pfam" id="PF16325"/>
    </source>
</evidence>
<sequence>MNTMKKPELLCPAGNPEKLSAALRFGADAVYLAGKSFGMRSAADNFTVGEIKDAAAAARKQGAKIYLTVNVMPHGYEYPALKEYLYSLSDTGIDGVIAADLGVIALVREILPEVGIHVSTQASIVSAEAAEQYRRLGCCRAVLARELTLDEIRRIRKETTRELELEAFIHGSMCVSWSGRCLLSNHFTGRDANRGACTQPCRWNYHVYEISEETRPGEFLPIEESDRGTFIMSSRDMCMIEHIPELIESGIDSFKIEGRMKSAYYTAVTANTYRMAIDRYSEDPAGYKYDPAWLAELESVSHREYCTGFYFSPPPEDAKTVTMPGYVREKSYIGVIESYDPGTRRAVAVQRNKISAGESAEIISPGLPGRQFTVSDLRDESGEPIDSAPHPKMRFSFPVPFAVGAGDIIRR</sequence>
<gene>
    <name evidence="5" type="ORF">MR241_07395</name>
</gene>
<dbReference type="PROSITE" id="PS01276">
    <property type="entry name" value="PEPTIDASE_U32"/>
    <property type="match status" value="1"/>
</dbReference>
<dbReference type="InterPro" id="IPR051454">
    <property type="entry name" value="RNA/ubiquinone_mod_enzymes"/>
</dbReference>
<dbReference type="AlphaFoldDB" id="A0AAE3FHK2"/>
<dbReference type="EMBL" id="JALEMU010000120">
    <property type="protein sequence ID" value="MCI5756102.1"/>
    <property type="molecule type" value="Genomic_DNA"/>
</dbReference>
<feature type="domain" description="Peptidase family U32 C-terminal" evidence="4">
    <location>
        <begin position="329"/>
        <end position="410"/>
    </location>
</feature>
<organism evidence="5 6">
    <name type="scientific">Candidatus Colimorpha enterica</name>
    <dbReference type="NCBI Taxonomy" id="3083063"/>
    <lineage>
        <taxon>Bacteria</taxon>
        <taxon>Pseudomonadati</taxon>
        <taxon>Bacteroidota</taxon>
        <taxon>Bacteroidia</taxon>
        <taxon>Bacteroidales</taxon>
        <taxon>Candidatus Colimorpha</taxon>
    </lineage>
</organism>
<dbReference type="Gene3D" id="2.40.30.10">
    <property type="entry name" value="Translation factors"/>
    <property type="match status" value="1"/>
</dbReference>
<evidence type="ECO:0000256" key="3">
    <source>
        <dbReference type="ARBA" id="ARBA00038374"/>
    </source>
</evidence>
<protein>
    <submittedName>
        <fullName evidence="5">U32 family peptidase</fullName>
    </submittedName>
</protein>
<dbReference type="GO" id="GO:0006508">
    <property type="term" value="P:proteolysis"/>
    <property type="evidence" value="ECO:0007669"/>
    <property type="project" value="UniProtKB-KW"/>
</dbReference>
<keyword evidence="1" id="KW-0645">Protease</keyword>
<dbReference type="Proteomes" id="UP001139365">
    <property type="component" value="Unassembled WGS sequence"/>
</dbReference>
<evidence type="ECO:0000256" key="2">
    <source>
        <dbReference type="ARBA" id="ARBA00022801"/>
    </source>
</evidence>
<comment type="caution">
    <text evidence="5">The sequence shown here is derived from an EMBL/GenBank/DDBJ whole genome shotgun (WGS) entry which is preliminary data.</text>
</comment>
<dbReference type="PANTHER" id="PTHR30217">
    <property type="entry name" value="PEPTIDASE U32 FAMILY"/>
    <property type="match status" value="1"/>
</dbReference>